<evidence type="ECO:0000313" key="1">
    <source>
        <dbReference type="EMBL" id="OIQ80458.1"/>
    </source>
</evidence>
<proteinExistence type="predicted"/>
<dbReference type="AlphaFoldDB" id="A0A1J5QB90"/>
<sequence length="75" mass="8002">MDVKYDFGPDAGARIVYVRPVAVASLSPEVQAEAVGIATLYAVCDADGEQLALVRDRKLAFALARQNDMAPVNAH</sequence>
<comment type="caution">
    <text evidence="1">The sequence shown here is derived from an EMBL/GenBank/DDBJ whole genome shotgun (WGS) entry which is preliminary data.</text>
</comment>
<accession>A0A1J5QB90</accession>
<protein>
    <submittedName>
        <fullName evidence="1">Uncharacterized protein</fullName>
    </submittedName>
</protein>
<dbReference type="EMBL" id="MLJW01001058">
    <property type="protein sequence ID" value="OIQ80458.1"/>
    <property type="molecule type" value="Genomic_DNA"/>
</dbReference>
<reference evidence="1" key="1">
    <citation type="submission" date="2016-10" db="EMBL/GenBank/DDBJ databases">
        <title>Sequence of Gallionella enrichment culture.</title>
        <authorList>
            <person name="Poehlein A."/>
            <person name="Muehling M."/>
            <person name="Daniel R."/>
        </authorList>
    </citation>
    <scope>NUCLEOTIDE SEQUENCE</scope>
</reference>
<dbReference type="InterPro" id="IPR009531">
    <property type="entry name" value="DUF1150"/>
</dbReference>
<organism evidence="1">
    <name type="scientific">mine drainage metagenome</name>
    <dbReference type="NCBI Taxonomy" id="410659"/>
    <lineage>
        <taxon>unclassified sequences</taxon>
        <taxon>metagenomes</taxon>
        <taxon>ecological metagenomes</taxon>
    </lineage>
</organism>
<gene>
    <name evidence="1" type="ORF">GALL_377930</name>
</gene>
<dbReference type="Pfam" id="PF06620">
    <property type="entry name" value="DUF1150"/>
    <property type="match status" value="1"/>
</dbReference>
<name>A0A1J5QB90_9ZZZZ</name>